<evidence type="ECO:0000313" key="2">
    <source>
        <dbReference type="Proteomes" id="UP000054783"/>
    </source>
</evidence>
<dbReference type="EMBL" id="JYDQ01006485">
    <property type="protein sequence ID" value="KRX51852.1"/>
    <property type="molecule type" value="Genomic_DNA"/>
</dbReference>
<protein>
    <submittedName>
        <fullName evidence="1">Uncharacterized protein</fullName>
    </submittedName>
</protein>
<evidence type="ECO:0000313" key="1">
    <source>
        <dbReference type="EMBL" id="KRX51852.1"/>
    </source>
</evidence>
<organism evidence="1 2">
    <name type="scientific">Trichinella patagoniensis</name>
    <dbReference type="NCBI Taxonomy" id="990121"/>
    <lineage>
        <taxon>Eukaryota</taxon>
        <taxon>Metazoa</taxon>
        <taxon>Ecdysozoa</taxon>
        <taxon>Nematoda</taxon>
        <taxon>Enoplea</taxon>
        <taxon>Dorylaimia</taxon>
        <taxon>Trichinellida</taxon>
        <taxon>Trichinellidae</taxon>
        <taxon>Trichinella</taxon>
    </lineage>
</organism>
<dbReference type="AlphaFoldDB" id="A0A0V0UK77"/>
<accession>A0A0V0UK77</accession>
<proteinExistence type="predicted"/>
<reference evidence="1 2" key="1">
    <citation type="submission" date="2015-01" db="EMBL/GenBank/DDBJ databases">
        <title>Evolution of Trichinella species and genotypes.</title>
        <authorList>
            <person name="Korhonen P.K."/>
            <person name="Edoardo P."/>
            <person name="Giuseppe L.R."/>
            <person name="Gasser R.B."/>
        </authorList>
    </citation>
    <scope>NUCLEOTIDE SEQUENCE [LARGE SCALE GENOMIC DNA]</scope>
    <source>
        <strain evidence="1">ISS2496</strain>
    </source>
</reference>
<feature type="non-terminal residue" evidence="1">
    <location>
        <position position="33"/>
    </location>
</feature>
<keyword evidence="2" id="KW-1185">Reference proteome</keyword>
<feature type="non-terminal residue" evidence="1">
    <location>
        <position position="1"/>
    </location>
</feature>
<sequence>LENSVYTNHVWRERKETTRVYFRRNAKRHTTTI</sequence>
<gene>
    <name evidence="1" type="ORF">T12_6513</name>
</gene>
<dbReference type="Proteomes" id="UP000054783">
    <property type="component" value="Unassembled WGS sequence"/>
</dbReference>
<name>A0A0V0UK77_9BILA</name>
<comment type="caution">
    <text evidence="1">The sequence shown here is derived from an EMBL/GenBank/DDBJ whole genome shotgun (WGS) entry which is preliminary data.</text>
</comment>